<evidence type="ECO:0000259" key="2">
    <source>
        <dbReference type="SMART" id="SM00822"/>
    </source>
</evidence>
<dbReference type="PANTHER" id="PTHR42879">
    <property type="entry name" value="3-OXOACYL-(ACYL-CARRIER-PROTEIN) REDUCTASE"/>
    <property type="match status" value="1"/>
</dbReference>
<dbReference type="InterPro" id="IPR002347">
    <property type="entry name" value="SDR_fam"/>
</dbReference>
<gene>
    <name evidence="3" type="ORF">ENO59_02030</name>
</gene>
<dbReference type="SUPFAM" id="SSF51735">
    <property type="entry name" value="NAD(P)-binding Rossmann-fold domains"/>
    <property type="match status" value="1"/>
</dbReference>
<organism evidence="3">
    <name type="scientific">Rhodothermus marinus</name>
    <name type="common">Rhodothermus obamensis</name>
    <dbReference type="NCBI Taxonomy" id="29549"/>
    <lineage>
        <taxon>Bacteria</taxon>
        <taxon>Pseudomonadati</taxon>
        <taxon>Rhodothermota</taxon>
        <taxon>Rhodothermia</taxon>
        <taxon>Rhodothermales</taxon>
        <taxon>Rhodothermaceae</taxon>
        <taxon>Rhodothermus</taxon>
    </lineage>
</organism>
<dbReference type="PRINTS" id="PR00081">
    <property type="entry name" value="GDHRDH"/>
</dbReference>
<dbReference type="EMBL" id="DSGB01000002">
    <property type="protein sequence ID" value="HER95291.1"/>
    <property type="molecule type" value="Genomic_DNA"/>
</dbReference>
<dbReference type="SMART" id="SM00822">
    <property type="entry name" value="PKS_KR"/>
    <property type="match status" value="1"/>
</dbReference>
<reference evidence="3" key="1">
    <citation type="journal article" date="2020" name="mSystems">
        <title>Genome- and Community-Level Interaction Insights into Carbon Utilization and Element Cycling Functions of Hydrothermarchaeota in Hydrothermal Sediment.</title>
        <authorList>
            <person name="Zhou Z."/>
            <person name="Liu Y."/>
            <person name="Xu W."/>
            <person name="Pan J."/>
            <person name="Luo Z.H."/>
            <person name="Li M."/>
        </authorList>
    </citation>
    <scope>NUCLEOTIDE SEQUENCE [LARGE SCALE GENOMIC DNA]</scope>
    <source>
        <strain evidence="3">SpSt-143</strain>
    </source>
</reference>
<comment type="similarity">
    <text evidence="1">Belongs to the short-chain dehydrogenases/reductases (SDR) family.</text>
</comment>
<dbReference type="AlphaFoldDB" id="A0A7V2AZ24"/>
<sequence length="258" mass="27229">MDLKLQGKVAIVTGASRGIGQGIARSLAAEGCRLVLCARGAEALQATTQALQDQGAEVEALVLDVTHPEAGDQLVAAALARFGRVDILVGNAGGNRRGLFEETTETDWSDLIELNLRAHLRCARAVIPVMKRQGGGAIVFIASIFGREAGGAGLSIYNATKSALISAAKILALELAPYNIRVNTVAPGSIRFPGGSWDRRMQEDPEGMRHFIAQHLPMGRFGTVEEVADVVTFLVSERASLITGACLNVDGGQSRSLI</sequence>
<dbReference type="InterPro" id="IPR036291">
    <property type="entry name" value="NAD(P)-bd_dom_sf"/>
</dbReference>
<protein>
    <submittedName>
        <fullName evidence="3">SDR family oxidoreductase</fullName>
    </submittedName>
</protein>
<name>A0A7V2AZ24_RHOMR</name>
<dbReference type="PRINTS" id="PR00080">
    <property type="entry name" value="SDRFAMILY"/>
</dbReference>
<evidence type="ECO:0000256" key="1">
    <source>
        <dbReference type="ARBA" id="ARBA00006484"/>
    </source>
</evidence>
<accession>A0A7V2AZ24</accession>
<dbReference type="InterPro" id="IPR057326">
    <property type="entry name" value="KR_dom"/>
</dbReference>
<dbReference type="NCBIfam" id="NF005559">
    <property type="entry name" value="PRK07231.1"/>
    <property type="match status" value="1"/>
</dbReference>
<comment type="caution">
    <text evidence="3">The sequence shown here is derived from an EMBL/GenBank/DDBJ whole genome shotgun (WGS) entry which is preliminary data.</text>
</comment>
<dbReference type="InterPro" id="IPR050259">
    <property type="entry name" value="SDR"/>
</dbReference>
<dbReference type="PANTHER" id="PTHR42879:SF6">
    <property type="entry name" value="NADPH-DEPENDENT REDUCTASE BACG"/>
    <property type="match status" value="1"/>
</dbReference>
<dbReference type="FunFam" id="3.40.50.720:FF:000084">
    <property type="entry name" value="Short-chain dehydrogenase reductase"/>
    <property type="match status" value="1"/>
</dbReference>
<dbReference type="Pfam" id="PF13561">
    <property type="entry name" value="adh_short_C2"/>
    <property type="match status" value="1"/>
</dbReference>
<dbReference type="Gene3D" id="3.40.50.720">
    <property type="entry name" value="NAD(P)-binding Rossmann-like Domain"/>
    <property type="match status" value="1"/>
</dbReference>
<feature type="domain" description="Ketoreductase" evidence="2">
    <location>
        <begin position="8"/>
        <end position="211"/>
    </location>
</feature>
<evidence type="ECO:0000313" key="3">
    <source>
        <dbReference type="EMBL" id="HER95291.1"/>
    </source>
</evidence>
<dbReference type="CDD" id="cd05233">
    <property type="entry name" value="SDR_c"/>
    <property type="match status" value="1"/>
</dbReference>
<proteinExistence type="inferred from homology"/>